<name>A0A1X3J1K6_ECOLX</name>
<dbReference type="EMBL" id="ADIZ01000017">
    <property type="protein sequence ID" value="OSK94378.1"/>
    <property type="molecule type" value="Genomic_DNA"/>
</dbReference>
<evidence type="ECO:0000256" key="1">
    <source>
        <dbReference type="SAM" id="Phobius"/>
    </source>
</evidence>
<feature type="transmembrane region" description="Helical" evidence="1">
    <location>
        <begin position="34"/>
        <end position="52"/>
    </location>
</feature>
<sequence>MFKRFCRLLPNCLPVMLLAVILIISVFYGWRAVLFWNAAVFSVVLCFTGTIFDDLSRMGKIRRYASLNAIDFLGGLVGFSLSAIASGFLKEAHQFTIYGLSGFCSIWFCFRLHIICLRRSVQSGAEA</sequence>
<dbReference type="AlphaFoldDB" id="A0A1X3J1K6"/>
<feature type="transmembrane region" description="Helical" evidence="1">
    <location>
        <begin position="64"/>
        <end position="89"/>
    </location>
</feature>
<protein>
    <submittedName>
        <fullName evidence="2">Uncharacterized protein</fullName>
    </submittedName>
</protein>
<dbReference type="Proteomes" id="UP000193942">
    <property type="component" value="Unassembled WGS sequence"/>
</dbReference>
<evidence type="ECO:0000313" key="3">
    <source>
        <dbReference type="Proteomes" id="UP000193942"/>
    </source>
</evidence>
<comment type="caution">
    <text evidence="2">The sequence shown here is derived from an EMBL/GenBank/DDBJ whole genome shotgun (WGS) entry which is preliminary data.</text>
</comment>
<dbReference type="RefSeq" id="WP_085452993.1">
    <property type="nucleotide sequence ID" value="NZ_ADIZ01000017.1"/>
</dbReference>
<proteinExistence type="predicted"/>
<evidence type="ECO:0000313" key="2">
    <source>
        <dbReference type="EMBL" id="OSK94378.1"/>
    </source>
</evidence>
<feature type="transmembrane region" description="Helical" evidence="1">
    <location>
        <begin position="12"/>
        <end position="28"/>
    </location>
</feature>
<organism evidence="2 3">
    <name type="scientific">Escherichia coli TA447</name>
    <dbReference type="NCBI Taxonomy" id="656447"/>
    <lineage>
        <taxon>Bacteria</taxon>
        <taxon>Pseudomonadati</taxon>
        <taxon>Pseudomonadota</taxon>
        <taxon>Gammaproteobacteria</taxon>
        <taxon>Enterobacterales</taxon>
        <taxon>Enterobacteriaceae</taxon>
        <taxon>Escherichia</taxon>
    </lineage>
</organism>
<keyword evidence="1" id="KW-0472">Membrane</keyword>
<gene>
    <name evidence="2" type="ORF">ECXG_03243</name>
</gene>
<reference evidence="2 3" key="1">
    <citation type="submission" date="2010-04" db="EMBL/GenBank/DDBJ databases">
        <title>The Genome Sequence of Escherichia coli TA447.</title>
        <authorList>
            <consortium name="The Broad Institute Genome Sequencing Platform"/>
            <consortium name="The Broad Institute Genome Sequencing Center for Infectious Disease"/>
            <person name="Feldgarden M."/>
            <person name="Gordon D.M."/>
            <person name="Johnson J.R."/>
            <person name="Johnston B.D."/>
            <person name="Young S."/>
            <person name="Zeng Q."/>
            <person name="Koehrsen M."/>
            <person name="Alvarado L."/>
            <person name="Berlin A.M."/>
            <person name="Borenstein D."/>
            <person name="Chapman S.B."/>
            <person name="Chen Z."/>
            <person name="Engels R."/>
            <person name="Freedman E."/>
            <person name="Gellesch M."/>
            <person name="Goldberg J."/>
            <person name="Griggs A."/>
            <person name="Gujja S."/>
            <person name="Heilman E.R."/>
            <person name="Heiman D.I."/>
            <person name="Hepburn T.A."/>
            <person name="Howarth C."/>
            <person name="Jen D."/>
            <person name="Larson L."/>
            <person name="Mehta T."/>
            <person name="Park D."/>
            <person name="Pearson M."/>
            <person name="Richards J."/>
            <person name="Roberts A."/>
            <person name="Saif S."/>
            <person name="Shea T.D."/>
            <person name="Shenoy N."/>
            <person name="Sisk P."/>
            <person name="Stolte C."/>
            <person name="Sykes S.N."/>
            <person name="Walk T."/>
            <person name="White J."/>
            <person name="Yandava C."/>
            <person name="Haas B."/>
            <person name="Henn M.R."/>
            <person name="Nusbaum C."/>
            <person name="Birren B."/>
        </authorList>
    </citation>
    <scope>NUCLEOTIDE SEQUENCE [LARGE SCALE GENOMIC DNA]</scope>
    <source>
        <strain evidence="2 3">TA447</strain>
    </source>
</reference>
<keyword evidence="1" id="KW-1133">Transmembrane helix</keyword>
<accession>A0A1X3J1K6</accession>
<keyword evidence="1" id="KW-0812">Transmembrane</keyword>
<feature type="transmembrane region" description="Helical" evidence="1">
    <location>
        <begin position="95"/>
        <end position="114"/>
    </location>
</feature>